<reference evidence="1" key="1">
    <citation type="submission" date="2021-05" db="EMBL/GenBank/DDBJ databases">
        <authorList>
            <person name="Pan Q."/>
            <person name="Jouanno E."/>
            <person name="Zahm M."/>
            <person name="Klopp C."/>
            <person name="Cabau C."/>
            <person name="Louis A."/>
            <person name="Berthelot C."/>
            <person name="Parey E."/>
            <person name="Roest Crollius H."/>
            <person name="Montfort J."/>
            <person name="Robinson-Rechavi M."/>
            <person name="Bouchez O."/>
            <person name="Lampietro C."/>
            <person name="Lopez Roques C."/>
            <person name="Donnadieu C."/>
            <person name="Postlethwait J."/>
            <person name="Bobe J."/>
            <person name="Dillon D."/>
            <person name="Chandos A."/>
            <person name="von Hippel F."/>
            <person name="Guiguen Y."/>
        </authorList>
    </citation>
    <scope>NUCLEOTIDE SEQUENCE</scope>
    <source>
        <strain evidence="1">YG-Jan2019</strain>
    </source>
</reference>
<gene>
    <name evidence="1" type="ORF">DPEC_G00241830</name>
</gene>
<comment type="caution">
    <text evidence="1">The sequence shown here is derived from an EMBL/GenBank/DDBJ whole genome shotgun (WGS) entry which is preliminary data.</text>
</comment>
<dbReference type="EMBL" id="CM055748">
    <property type="protein sequence ID" value="KAJ7995175.1"/>
    <property type="molecule type" value="Genomic_DNA"/>
</dbReference>
<proteinExistence type="predicted"/>
<dbReference type="Proteomes" id="UP001157502">
    <property type="component" value="Chromosome 21"/>
</dbReference>
<accession>A0ACC2FVA0</accession>
<evidence type="ECO:0000313" key="1">
    <source>
        <dbReference type="EMBL" id="KAJ7995175.1"/>
    </source>
</evidence>
<evidence type="ECO:0000313" key="2">
    <source>
        <dbReference type="Proteomes" id="UP001157502"/>
    </source>
</evidence>
<sequence length="184" mass="20269">MRSRLSTITNTTRDVPLPGETYDLVSVMAAIIRISSLCHRGVNPLFYRSSLIRPLVAQQKDQDHPYQFTARIHRSTSLHAGSGSRASSLHWTGERMVSVALLALGPAAYFFPGSAVDYSLAAALTLHCHWGIEQVLTDYVRGESKIKFANAGLYVLSTLTFAGLCYFNYNDVGICKAVALLWSK</sequence>
<protein>
    <submittedName>
        <fullName evidence="1">Uncharacterized protein</fullName>
    </submittedName>
</protein>
<organism evidence="1 2">
    <name type="scientific">Dallia pectoralis</name>
    <name type="common">Alaska blackfish</name>
    <dbReference type="NCBI Taxonomy" id="75939"/>
    <lineage>
        <taxon>Eukaryota</taxon>
        <taxon>Metazoa</taxon>
        <taxon>Chordata</taxon>
        <taxon>Craniata</taxon>
        <taxon>Vertebrata</taxon>
        <taxon>Euteleostomi</taxon>
        <taxon>Actinopterygii</taxon>
        <taxon>Neopterygii</taxon>
        <taxon>Teleostei</taxon>
        <taxon>Protacanthopterygii</taxon>
        <taxon>Esociformes</taxon>
        <taxon>Umbridae</taxon>
        <taxon>Dallia</taxon>
    </lineage>
</organism>
<keyword evidence="2" id="KW-1185">Reference proteome</keyword>
<name>A0ACC2FVA0_DALPE</name>